<evidence type="ECO:0000256" key="1">
    <source>
        <dbReference type="SAM" id="SignalP"/>
    </source>
</evidence>
<feature type="signal peptide" evidence="1">
    <location>
        <begin position="1"/>
        <end position="20"/>
    </location>
</feature>
<dbReference type="EMBL" id="JARJCM010000102">
    <property type="protein sequence ID" value="KAJ7029392.1"/>
    <property type="molecule type" value="Genomic_DNA"/>
</dbReference>
<organism evidence="2 3">
    <name type="scientific">Mycena alexandri</name>
    <dbReference type="NCBI Taxonomy" id="1745969"/>
    <lineage>
        <taxon>Eukaryota</taxon>
        <taxon>Fungi</taxon>
        <taxon>Dikarya</taxon>
        <taxon>Basidiomycota</taxon>
        <taxon>Agaricomycotina</taxon>
        <taxon>Agaricomycetes</taxon>
        <taxon>Agaricomycetidae</taxon>
        <taxon>Agaricales</taxon>
        <taxon>Marasmiineae</taxon>
        <taxon>Mycenaceae</taxon>
        <taxon>Mycena</taxon>
    </lineage>
</organism>
<gene>
    <name evidence="2" type="ORF">C8F04DRAFT_42977</name>
</gene>
<protein>
    <submittedName>
        <fullName evidence="2">Uncharacterized protein</fullName>
    </submittedName>
</protein>
<evidence type="ECO:0000313" key="3">
    <source>
        <dbReference type="Proteomes" id="UP001218188"/>
    </source>
</evidence>
<proteinExistence type="predicted"/>
<dbReference type="AlphaFoldDB" id="A0AAD6WXY6"/>
<evidence type="ECO:0000313" key="2">
    <source>
        <dbReference type="EMBL" id="KAJ7029392.1"/>
    </source>
</evidence>
<keyword evidence="1" id="KW-0732">Signal</keyword>
<name>A0AAD6WXY6_9AGAR</name>
<feature type="chain" id="PRO_5042249828" evidence="1">
    <location>
        <begin position="21"/>
        <end position="92"/>
    </location>
</feature>
<accession>A0AAD6WXY6</accession>
<comment type="caution">
    <text evidence="2">The sequence shown here is derived from an EMBL/GenBank/DDBJ whole genome shotgun (WGS) entry which is preliminary data.</text>
</comment>
<sequence length="92" mass="9581">MARIGILLLALAMVSTRCHAADVTTLATITLAAPFANGEYTEFGNVGGVNSQGRTTYVIDNPQGLPQDTRVQASDHVHLTIGLGLGAYGVLL</sequence>
<dbReference type="Proteomes" id="UP001218188">
    <property type="component" value="Unassembled WGS sequence"/>
</dbReference>
<reference evidence="2" key="1">
    <citation type="submission" date="2023-03" db="EMBL/GenBank/DDBJ databases">
        <title>Massive genome expansion in bonnet fungi (Mycena s.s.) driven by repeated elements and novel gene families across ecological guilds.</title>
        <authorList>
            <consortium name="Lawrence Berkeley National Laboratory"/>
            <person name="Harder C.B."/>
            <person name="Miyauchi S."/>
            <person name="Viragh M."/>
            <person name="Kuo A."/>
            <person name="Thoen E."/>
            <person name="Andreopoulos B."/>
            <person name="Lu D."/>
            <person name="Skrede I."/>
            <person name="Drula E."/>
            <person name="Henrissat B."/>
            <person name="Morin E."/>
            <person name="Kohler A."/>
            <person name="Barry K."/>
            <person name="LaButti K."/>
            <person name="Morin E."/>
            <person name="Salamov A."/>
            <person name="Lipzen A."/>
            <person name="Mereny Z."/>
            <person name="Hegedus B."/>
            <person name="Baldrian P."/>
            <person name="Stursova M."/>
            <person name="Weitz H."/>
            <person name="Taylor A."/>
            <person name="Grigoriev I.V."/>
            <person name="Nagy L.G."/>
            <person name="Martin F."/>
            <person name="Kauserud H."/>
        </authorList>
    </citation>
    <scope>NUCLEOTIDE SEQUENCE</scope>
    <source>
        <strain evidence="2">CBHHK200</strain>
    </source>
</reference>
<keyword evidence="3" id="KW-1185">Reference proteome</keyword>